<dbReference type="InterPro" id="IPR026037">
    <property type="entry name" value="PgpA"/>
</dbReference>
<proteinExistence type="predicted"/>
<name>A0A109W5X3_9BACT</name>
<evidence type="ECO:0000256" key="1">
    <source>
        <dbReference type="SAM" id="Phobius"/>
    </source>
</evidence>
<keyword evidence="1" id="KW-1133">Transmembrane helix</keyword>
<keyword evidence="4" id="KW-1185">Reference proteome</keyword>
<dbReference type="OrthoDB" id="9804091at2"/>
<feature type="transmembrane region" description="Helical" evidence="1">
    <location>
        <begin position="35"/>
        <end position="53"/>
    </location>
</feature>
<dbReference type="RefSeq" id="WP_066605206.1">
    <property type="nucleotide sequence ID" value="NZ_CP014230.1"/>
</dbReference>
<reference evidence="4" key="1">
    <citation type="submission" date="2016-02" db="EMBL/GenBank/DDBJ databases">
        <authorList>
            <person name="Holder M.E."/>
            <person name="Ajami N.J."/>
            <person name="Petrosino J.F."/>
        </authorList>
    </citation>
    <scope>NUCLEOTIDE SEQUENCE [LARGE SCALE GENOMIC DNA]</scope>
    <source>
        <strain evidence="4">DSM 12838</strain>
    </source>
</reference>
<accession>A0A109W5X3</accession>
<feature type="transmembrane region" description="Helical" evidence="1">
    <location>
        <begin position="96"/>
        <end position="119"/>
    </location>
</feature>
<evidence type="ECO:0000313" key="4">
    <source>
        <dbReference type="Proteomes" id="UP000063964"/>
    </source>
</evidence>
<dbReference type="SUPFAM" id="SSF101307">
    <property type="entry name" value="YutG-like"/>
    <property type="match status" value="1"/>
</dbReference>
<sequence length="162" mass="17804">MCETSSTPPDFTDKLAFLLATLGPVGRMPKAPGTWGSLAAAAAAWFLFLPLPWGERLLALAILLPAGAWCAERTEKALGCKDPACVVIDELWGQWITLFLIPATEPLWIIPGFLLFRLFDITKPWPVRDSERWLPGGWGVMIDDGVAACYALTALTVIRLFF</sequence>
<evidence type="ECO:0000259" key="2">
    <source>
        <dbReference type="Pfam" id="PF04608"/>
    </source>
</evidence>
<keyword evidence="1" id="KW-0472">Membrane</keyword>
<protein>
    <submittedName>
        <fullName evidence="3">Phosphatidylglycerophosphatase</fullName>
    </submittedName>
</protein>
<dbReference type="InterPro" id="IPR007686">
    <property type="entry name" value="YutG/PgpA"/>
</dbReference>
<dbReference type="PANTHER" id="PTHR36305:SF1">
    <property type="entry name" value="PHOSPHATIDYLGLYCEROPHOSPHATASE A"/>
    <property type="match status" value="1"/>
</dbReference>
<dbReference type="Pfam" id="PF04608">
    <property type="entry name" value="PgpA"/>
    <property type="match status" value="1"/>
</dbReference>
<dbReference type="InterPro" id="IPR036681">
    <property type="entry name" value="PgpA-like_sf"/>
</dbReference>
<dbReference type="PIRSF" id="PIRSF006162">
    <property type="entry name" value="PgpA"/>
    <property type="match status" value="1"/>
</dbReference>
<dbReference type="GO" id="GO:0008962">
    <property type="term" value="F:phosphatidylglycerophosphatase activity"/>
    <property type="evidence" value="ECO:0007669"/>
    <property type="project" value="InterPro"/>
</dbReference>
<dbReference type="AlphaFoldDB" id="A0A109W5X3"/>
<dbReference type="STRING" id="888061.AXF15_06950"/>
<dbReference type="EMBL" id="CP014230">
    <property type="protein sequence ID" value="AMD92868.1"/>
    <property type="molecule type" value="Genomic_DNA"/>
</dbReference>
<evidence type="ECO:0000313" key="3">
    <source>
        <dbReference type="EMBL" id="AMD92868.1"/>
    </source>
</evidence>
<keyword evidence="1" id="KW-0812">Transmembrane</keyword>
<dbReference type="PANTHER" id="PTHR36305">
    <property type="entry name" value="PHOSPHATIDYLGLYCEROPHOSPHATASE A"/>
    <property type="match status" value="1"/>
</dbReference>
<dbReference type="KEGG" id="doa:AXF15_06950"/>
<dbReference type="UniPathway" id="UPA00084">
    <property type="reaction ID" value="UER00504"/>
</dbReference>
<dbReference type="CDD" id="cd06971">
    <property type="entry name" value="PgpA"/>
    <property type="match status" value="1"/>
</dbReference>
<feature type="transmembrane region" description="Helical" evidence="1">
    <location>
        <begin position="140"/>
        <end position="161"/>
    </location>
</feature>
<gene>
    <name evidence="3" type="ORF">AXF15_06950</name>
</gene>
<dbReference type="GO" id="GO:0006655">
    <property type="term" value="P:phosphatidylglycerol biosynthetic process"/>
    <property type="evidence" value="ECO:0007669"/>
    <property type="project" value="UniProtKB-UniPathway"/>
</dbReference>
<feature type="domain" description="YutG/PgpA" evidence="2">
    <location>
        <begin position="19"/>
        <end position="158"/>
    </location>
</feature>
<organism evidence="3 4">
    <name type="scientific">Desulfomicrobium orale DSM 12838</name>
    <dbReference type="NCBI Taxonomy" id="888061"/>
    <lineage>
        <taxon>Bacteria</taxon>
        <taxon>Pseudomonadati</taxon>
        <taxon>Thermodesulfobacteriota</taxon>
        <taxon>Desulfovibrionia</taxon>
        <taxon>Desulfovibrionales</taxon>
        <taxon>Desulfomicrobiaceae</taxon>
        <taxon>Desulfomicrobium</taxon>
    </lineage>
</organism>
<dbReference type="Proteomes" id="UP000063964">
    <property type="component" value="Chromosome"/>
</dbReference>